<reference evidence="4" key="1">
    <citation type="submission" date="2016-06" db="UniProtKB">
        <authorList>
            <consortium name="WormBaseParasite"/>
        </authorList>
    </citation>
    <scope>IDENTIFICATION</scope>
</reference>
<keyword evidence="1" id="KW-0812">Transmembrane</keyword>
<keyword evidence="1" id="KW-1133">Transmembrane helix</keyword>
<evidence type="ECO:0000256" key="1">
    <source>
        <dbReference type="SAM" id="Phobius"/>
    </source>
</evidence>
<dbReference type="AlphaFoldDB" id="A0A183TAY9"/>
<accession>A0A183TAY9</accession>
<protein>
    <submittedName>
        <fullName evidence="4">PHM7_ext domain-containing protein</fullName>
    </submittedName>
</protein>
<reference evidence="2 3" key="2">
    <citation type="submission" date="2018-11" db="EMBL/GenBank/DDBJ databases">
        <authorList>
            <consortium name="Pathogen Informatics"/>
        </authorList>
    </citation>
    <scope>NUCLEOTIDE SEQUENCE [LARGE SCALE GENOMIC DNA]</scope>
    <source>
        <strain evidence="2 3">NST_G2</strain>
    </source>
</reference>
<evidence type="ECO:0000313" key="2">
    <source>
        <dbReference type="EMBL" id="VDM00023.1"/>
    </source>
</evidence>
<dbReference type="Proteomes" id="UP000275846">
    <property type="component" value="Unassembled WGS sequence"/>
</dbReference>
<feature type="transmembrane region" description="Helical" evidence="1">
    <location>
        <begin position="94"/>
        <end position="114"/>
    </location>
</feature>
<dbReference type="WBParaSite" id="SSLN_0001415201-mRNA-1">
    <property type="protein sequence ID" value="SSLN_0001415201-mRNA-1"/>
    <property type="gene ID" value="SSLN_0001415201"/>
</dbReference>
<evidence type="ECO:0000313" key="4">
    <source>
        <dbReference type="WBParaSite" id="SSLN_0001415201-mRNA-1"/>
    </source>
</evidence>
<name>A0A183TAY9_SCHSO</name>
<evidence type="ECO:0000313" key="3">
    <source>
        <dbReference type="Proteomes" id="UP000275846"/>
    </source>
</evidence>
<sequence>TRRLIFAERHAEFDRTLDGPNLTIVSAEEKEVHNEEDETERLPIPWWKHIINWFCGTESMQNTKEPVFTQEEAEEVIELTRKQLSIRQDPTEALFVDVGMAVVLGITVFASGFLS</sequence>
<keyword evidence="1" id="KW-0472">Membrane</keyword>
<proteinExistence type="predicted"/>
<dbReference type="STRING" id="70667.A0A183TAY9"/>
<dbReference type="EMBL" id="UYSU01038240">
    <property type="protein sequence ID" value="VDM00023.1"/>
    <property type="molecule type" value="Genomic_DNA"/>
</dbReference>
<gene>
    <name evidence="2" type="ORF">SSLN_LOCUS13637</name>
</gene>
<organism evidence="4">
    <name type="scientific">Schistocephalus solidus</name>
    <name type="common">Tapeworm</name>
    <dbReference type="NCBI Taxonomy" id="70667"/>
    <lineage>
        <taxon>Eukaryota</taxon>
        <taxon>Metazoa</taxon>
        <taxon>Spiralia</taxon>
        <taxon>Lophotrochozoa</taxon>
        <taxon>Platyhelminthes</taxon>
        <taxon>Cestoda</taxon>
        <taxon>Eucestoda</taxon>
        <taxon>Diphyllobothriidea</taxon>
        <taxon>Diphyllobothriidae</taxon>
        <taxon>Schistocephalus</taxon>
    </lineage>
</organism>
<keyword evidence="3" id="KW-1185">Reference proteome</keyword>